<protein>
    <submittedName>
        <fullName evidence="1">Uncharacterized protein</fullName>
    </submittedName>
</protein>
<evidence type="ECO:0000313" key="1">
    <source>
        <dbReference type="EnsemblPlants" id="AVESA.00010b.r2.4CG1258190.1.CDS"/>
    </source>
</evidence>
<dbReference type="EnsemblPlants" id="AVESA.00010b.r2.4CG1258190.1">
    <property type="protein sequence ID" value="AVESA.00010b.r2.4CG1258190.1.CDS"/>
    <property type="gene ID" value="AVESA.00010b.r2.4CG1258190"/>
</dbReference>
<proteinExistence type="predicted"/>
<organism evidence="1 2">
    <name type="scientific">Avena sativa</name>
    <name type="common">Oat</name>
    <dbReference type="NCBI Taxonomy" id="4498"/>
    <lineage>
        <taxon>Eukaryota</taxon>
        <taxon>Viridiplantae</taxon>
        <taxon>Streptophyta</taxon>
        <taxon>Embryophyta</taxon>
        <taxon>Tracheophyta</taxon>
        <taxon>Spermatophyta</taxon>
        <taxon>Magnoliopsida</taxon>
        <taxon>Liliopsida</taxon>
        <taxon>Poales</taxon>
        <taxon>Poaceae</taxon>
        <taxon>BOP clade</taxon>
        <taxon>Pooideae</taxon>
        <taxon>Poodae</taxon>
        <taxon>Poeae</taxon>
        <taxon>Poeae Chloroplast Group 1 (Aveneae type)</taxon>
        <taxon>Aveninae</taxon>
        <taxon>Avena</taxon>
    </lineage>
</organism>
<name>A0ACD5WM55_AVESA</name>
<keyword evidence="2" id="KW-1185">Reference proteome</keyword>
<dbReference type="Proteomes" id="UP001732700">
    <property type="component" value="Chromosome 4C"/>
</dbReference>
<reference evidence="1" key="1">
    <citation type="submission" date="2021-05" db="EMBL/GenBank/DDBJ databases">
        <authorList>
            <person name="Scholz U."/>
            <person name="Mascher M."/>
            <person name="Fiebig A."/>
        </authorList>
    </citation>
    <scope>NUCLEOTIDE SEQUENCE [LARGE SCALE GENOMIC DNA]</scope>
</reference>
<reference evidence="1" key="2">
    <citation type="submission" date="2025-09" db="UniProtKB">
        <authorList>
            <consortium name="EnsemblPlants"/>
        </authorList>
    </citation>
    <scope>IDENTIFICATION</scope>
</reference>
<accession>A0ACD5WM55</accession>
<evidence type="ECO:0000313" key="2">
    <source>
        <dbReference type="Proteomes" id="UP001732700"/>
    </source>
</evidence>
<sequence length="120" mass="13641">MQDARVLEDHREEHLLPRLVHQHLPALRERQAPPPPAAPGDKLGNFTAALKADVSETPSKSTSSKEIWVALGEIPDLKDLEDDGQLAIYDFLVADYRKFKSFTALPQKMKEKWVLKQIKE</sequence>